<dbReference type="InterPro" id="IPR036457">
    <property type="entry name" value="PPM-type-like_dom_sf"/>
</dbReference>
<feature type="domain" description="PPM-type phosphatase" evidence="1">
    <location>
        <begin position="28"/>
        <end position="78"/>
    </location>
</feature>
<name>A0A150GGB7_GONPE</name>
<protein>
    <recommendedName>
        <fullName evidence="1">PPM-type phosphatase domain-containing protein</fullName>
    </recommendedName>
</protein>
<dbReference type="Gene3D" id="3.60.40.10">
    <property type="entry name" value="PPM-type phosphatase domain"/>
    <property type="match status" value="1"/>
</dbReference>
<dbReference type="OrthoDB" id="544434at2759"/>
<dbReference type="AlphaFoldDB" id="A0A150GGB7"/>
<dbReference type="Pfam" id="PF00481">
    <property type="entry name" value="PP2C"/>
    <property type="match status" value="1"/>
</dbReference>
<keyword evidence="3" id="KW-1185">Reference proteome</keyword>
<evidence type="ECO:0000313" key="3">
    <source>
        <dbReference type="Proteomes" id="UP000075714"/>
    </source>
</evidence>
<accession>A0A150GGB7</accession>
<reference evidence="3" key="1">
    <citation type="journal article" date="2016" name="Nat. Commun.">
        <title>The Gonium pectorale genome demonstrates co-option of cell cycle regulation during the evolution of multicellularity.</title>
        <authorList>
            <person name="Hanschen E.R."/>
            <person name="Marriage T.N."/>
            <person name="Ferris P.J."/>
            <person name="Hamaji T."/>
            <person name="Toyoda A."/>
            <person name="Fujiyama A."/>
            <person name="Neme R."/>
            <person name="Noguchi H."/>
            <person name="Minakuchi Y."/>
            <person name="Suzuki M."/>
            <person name="Kawai-Toyooka H."/>
            <person name="Smith D.R."/>
            <person name="Sparks H."/>
            <person name="Anderson J."/>
            <person name="Bakaric R."/>
            <person name="Luria V."/>
            <person name="Karger A."/>
            <person name="Kirschner M.W."/>
            <person name="Durand P.M."/>
            <person name="Michod R.E."/>
            <person name="Nozaki H."/>
            <person name="Olson B.J."/>
        </authorList>
    </citation>
    <scope>NUCLEOTIDE SEQUENCE [LARGE SCALE GENOMIC DNA]</scope>
    <source>
        <strain evidence="3">NIES-2863</strain>
    </source>
</reference>
<organism evidence="2 3">
    <name type="scientific">Gonium pectorale</name>
    <name type="common">Green alga</name>
    <dbReference type="NCBI Taxonomy" id="33097"/>
    <lineage>
        <taxon>Eukaryota</taxon>
        <taxon>Viridiplantae</taxon>
        <taxon>Chlorophyta</taxon>
        <taxon>core chlorophytes</taxon>
        <taxon>Chlorophyceae</taxon>
        <taxon>CS clade</taxon>
        <taxon>Chlamydomonadales</taxon>
        <taxon>Volvocaceae</taxon>
        <taxon>Gonium</taxon>
    </lineage>
</organism>
<dbReference type="SUPFAM" id="SSF81606">
    <property type="entry name" value="PP2C-like"/>
    <property type="match status" value="1"/>
</dbReference>
<comment type="caution">
    <text evidence="2">The sequence shown here is derived from an EMBL/GenBank/DDBJ whole genome shotgun (WGS) entry which is preliminary data.</text>
</comment>
<gene>
    <name evidence="2" type="ORF">GPECTOR_26g548</name>
</gene>
<dbReference type="Proteomes" id="UP000075714">
    <property type="component" value="Unassembled WGS sequence"/>
</dbReference>
<evidence type="ECO:0000313" key="2">
    <source>
        <dbReference type="EMBL" id="KXZ48645.1"/>
    </source>
</evidence>
<dbReference type="STRING" id="33097.A0A150GGB7"/>
<proteinExistence type="predicted"/>
<dbReference type="EMBL" id="LSYV01000027">
    <property type="protein sequence ID" value="KXZ48645.1"/>
    <property type="molecule type" value="Genomic_DNA"/>
</dbReference>
<sequence>MGRQQDRAPQGEPVASTALLPSAVSRCSSPEISRIELTPDDLVLILAADGLWGMVGHQEVAGRVYDTIKNPGLAAKRLA</sequence>
<evidence type="ECO:0000259" key="1">
    <source>
        <dbReference type="Pfam" id="PF00481"/>
    </source>
</evidence>
<dbReference type="InterPro" id="IPR001932">
    <property type="entry name" value="PPM-type_phosphatase-like_dom"/>
</dbReference>